<dbReference type="Proteomes" id="UP001321473">
    <property type="component" value="Unassembled WGS sequence"/>
</dbReference>
<evidence type="ECO:0000256" key="1">
    <source>
        <dbReference type="SAM" id="MobiDB-lite"/>
    </source>
</evidence>
<name>A0AAQ4CYY5_AMBAM</name>
<evidence type="ECO:0000313" key="2">
    <source>
        <dbReference type="EMBL" id="KAK8755425.1"/>
    </source>
</evidence>
<feature type="region of interest" description="Disordered" evidence="1">
    <location>
        <begin position="208"/>
        <end position="227"/>
    </location>
</feature>
<reference evidence="2 3" key="1">
    <citation type="journal article" date="2023" name="Arcadia Sci">
        <title>De novo assembly of a long-read Amblyomma americanum tick genome.</title>
        <authorList>
            <person name="Chou S."/>
            <person name="Poskanzer K.E."/>
            <person name="Rollins M."/>
            <person name="Thuy-Boun P.S."/>
        </authorList>
    </citation>
    <scope>NUCLEOTIDE SEQUENCE [LARGE SCALE GENOMIC DNA]</scope>
    <source>
        <strain evidence="2">F_SG_1</strain>
        <tissue evidence="2">Salivary glands</tissue>
    </source>
</reference>
<feature type="region of interest" description="Disordered" evidence="1">
    <location>
        <begin position="138"/>
        <end position="160"/>
    </location>
</feature>
<dbReference type="AlphaFoldDB" id="A0AAQ4CYY5"/>
<gene>
    <name evidence="2" type="ORF">V5799_001873</name>
</gene>
<organism evidence="2 3">
    <name type="scientific">Amblyomma americanum</name>
    <name type="common">Lone star tick</name>
    <dbReference type="NCBI Taxonomy" id="6943"/>
    <lineage>
        <taxon>Eukaryota</taxon>
        <taxon>Metazoa</taxon>
        <taxon>Ecdysozoa</taxon>
        <taxon>Arthropoda</taxon>
        <taxon>Chelicerata</taxon>
        <taxon>Arachnida</taxon>
        <taxon>Acari</taxon>
        <taxon>Parasitiformes</taxon>
        <taxon>Ixodida</taxon>
        <taxon>Ixodoidea</taxon>
        <taxon>Ixodidae</taxon>
        <taxon>Amblyomminae</taxon>
        <taxon>Amblyomma</taxon>
    </lineage>
</organism>
<proteinExistence type="predicted"/>
<keyword evidence="3" id="KW-1185">Reference proteome</keyword>
<evidence type="ECO:0000313" key="3">
    <source>
        <dbReference type="Proteomes" id="UP001321473"/>
    </source>
</evidence>
<comment type="caution">
    <text evidence="2">The sequence shown here is derived from an EMBL/GenBank/DDBJ whole genome shotgun (WGS) entry which is preliminary data.</text>
</comment>
<dbReference type="EMBL" id="JARKHS020036645">
    <property type="protein sequence ID" value="KAK8755425.1"/>
    <property type="molecule type" value="Genomic_DNA"/>
</dbReference>
<accession>A0AAQ4CYY5</accession>
<protein>
    <submittedName>
        <fullName evidence="2">Uncharacterized protein</fullName>
    </submittedName>
</protein>
<sequence>MLSRSDLGYMDFLNEHQAINDLRSKLITLSTDVAIASMKTRKNHVALSVLEAEVSVPPRSSVIVTVGSTKAINAEAIIEAGMQLLLDRGISIARGIADFRNGLAEVLLTNFSEEYRHINRGTTIAFFDEISDVRDSFALTGPSAEDSPNKENSPTFNINPALHRNRQDQIRNLLQSCSECFSTSPKVRQTPIAKHRIITNQTSGLSVKAPTMCHRENDKPSGTKSKK</sequence>